<feature type="region of interest" description="Disordered" evidence="1">
    <location>
        <begin position="91"/>
        <end position="131"/>
    </location>
</feature>
<keyword evidence="3" id="KW-1185">Reference proteome</keyword>
<dbReference type="AlphaFoldDB" id="A0A2S4UFI8"/>
<organism evidence="2 3">
    <name type="scientific">Puccinia striiformis</name>
    <dbReference type="NCBI Taxonomy" id="27350"/>
    <lineage>
        <taxon>Eukaryota</taxon>
        <taxon>Fungi</taxon>
        <taxon>Dikarya</taxon>
        <taxon>Basidiomycota</taxon>
        <taxon>Pucciniomycotina</taxon>
        <taxon>Pucciniomycetes</taxon>
        <taxon>Pucciniales</taxon>
        <taxon>Pucciniaceae</taxon>
        <taxon>Puccinia</taxon>
    </lineage>
</organism>
<dbReference type="EMBL" id="PKSL01000312">
    <property type="protein sequence ID" value="POV96083.1"/>
    <property type="molecule type" value="Genomic_DNA"/>
</dbReference>
<feature type="non-terminal residue" evidence="2">
    <location>
        <position position="1"/>
    </location>
</feature>
<comment type="caution">
    <text evidence="2">The sequence shown here is derived from an EMBL/GenBank/DDBJ whole genome shotgun (WGS) entry which is preliminary data.</text>
</comment>
<gene>
    <name evidence="2" type="ORF">PSTT_15841</name>
</gene>
<sequence length="442" mass="47371">NSYKSQPPHSYPAGHHPSLIAGLASTNLYTIPATHPTMPPKKKVATTTTTKKNHRGRKLPPLTGQLAVINGHSQPTANSTPAITPMPTPAMSAPAQMTHASVPPTTNSSQVNSVTQATESSQVTNSTTNLSQDSGLYEQSLITETPYSQMSAAEKKLSAVWTDADDAIMVHKLIDEKSAHPRHLLGPGREGVGGIGGHYRLEAKGCPLMSPLARATGILWNTTLKAALSLVGTFIQLKRLYTGFKTVKNMSGAGWGKTSKMVILPKHNKGFPIFFDLANLIEKGLAKGNLMETTANVGQPLSADVGNNIAADLVPDLNPEEDDPEDNNTLVTMATTLPTTSPTTRKWGSAISPDVLFSELKNMSASLSESMSAPLPPITFAPMAPTALIHMQACVLVQKHPDLEPQQLFDVIDFLALNNNLGVCVLLSDVLRATWLQSKMRW</sequence>
<reference evidence="2" key="1">
    <citation type="submission" date="2017-12" db="EMBL/GenBank/DDBJ databases">
        <title>Gene loss provides genomic basis for host adaptation in cereal stripe rust fungi.</title>
        <authorList>
            <person name="Xia C."/>
        </authorList>
    </citation>
    <scope>NUCLEOTIDE SEQUENCE [LARGE SCALE GENOMIC DNA]</scope>
    <source>
        <strain evidence="2">93-210</strain>
    </source>
</reference>
<evidence type="ECO:0000256" key="1">
    <source>
        <dbReference type="SAM" id="MobiDB-lite"/>
    </source>
</evidence>
<feature type="compositionally biased region" description="Polar residues" evidence="1">
    <location>
        <begin position="103"/>
        <end position="131"/>
    </location>
</feature>
<dbReference type="VEuPathDB" id="FungiDB:PSTT_15841"/>
<dbReference type="Proteomes" id="UP000239156">
    <property type="component" value="Unassembled WGS sequence"/>
</dbReference>
<proteinExistence type="predicted"/>
<dbReference type="VEuPathDB" id="FungiDB:PSHT_13917"/>
<evidence type="ECO:0000313" key="3">
    <source>
        <dbReference type="Proteomes" id="UP000239156"/>
    </source>
</evidence>
<feature type="non-terminal residue" evidence="2">
    <location>
        <position position="442"/>
    </location>
</feature>
<name>A0A2S4UFI8_9BASI</name>
<evidence type="ECO:0000313" key="2">
    <source>
        <dbReference type="EMBL" id="POV96083.1"/>
    </source>
</evidence>
<accession>A0A2S4UFI8</accession>
<protein>
    <submittedName>
        <fullName evidence="2">Uncharacterized protein</fullName>
    </submittedName>
</protein>
<feature type="region of interest" description="Disordered" evidence="1">
    <location>
        <begin position="33"/>
        <end position="60"/>
    </location>
</feature>